<dbReference type="EMBL" id="CP022189">
    <property type="protein sequence ID" value="AWI84215.1"/>
    <property type="molecule type" value="Genomic_DNA"/>
</dbReference>
<reference evidence="1 2" key="1">
    <citation type="submission" date="2017-06" db="EMBL/GenBank/DDBJ databases">
        <title>Yangia sp. YSBP01 complete genome sequence.</title>
        <authorList>
            <person name="Woo J.-H."/>
            <person name="Kim H.-S."/>
        </authorList>
    </citation>
    <scope>NUCLEOTIDE SEQUENCE [LARGE SCALE GENOMIC DNA]</scope>
    <source>
        <strain evidence="1 2">YSBP01</strain>
    </source>
</reference>
<proteinExistence type="predicted"/>
<dbReference type="KEGG" id="ypac:CEW88_11280"/>
<organism evidence="1 2">
    <name type="scientific">Alloyangia pacifica</name>
    <dbReference type="NCBI Taxonomy" id="311180"/>
    <lineage>
        <taxon>Bacteria</taxon>
        <taxon>Pseudomonadati</taxon>
        <taxon>Pseudomonadota</taxon>
        <taxon>Alphaproteobacteria</taxon>
        <taxon>Rhodobacterales</taxon>
        <taxon>Roseobacteraceae</taxon>
        <taxon>Alloyangia</taxon>
    </lineage>
</organism>
<dbReference type="AlphaFoldDB" id="A0A2U8HHJ5"/>
<dbReference type="Proteomes" id="UP000244915">
    <property type="component" value="Chromosome 1"/>
</dbReference>
<evidence type="ECO:0000313" key="2">
    <source>
        <dbReference type="Proteomes" id="UP000244915"/>
    </source>
</evidence>
<protein>
    <submittedName>
        <fullName evidence="1">Uncharacterized protein</fullName>
    </submittedName>
</protein>
<name>A0A2U8HHJ5_9RHOB</name>
<accession>A0A2U8HHJ5</accession>
<evidence type="ECO:0000313" key="1">
    <source>
        <dbReference type="EMBL" id="AWI84215.1"/>
    </source>
</evidence>
<sequence>MQQVHGGQWGKLHNSRALRREKIPLSLACFPCGARDPEIWLYINRKSGATTSRLFWHMC</sequence>
<gene>
    <name evidence="1" type="ORF">CEW88_11280</name>
</gene>